<dbReference type="AlphaFoldDB" id="A0AAU7DGU6"/>
<dbReference type="Pfam" id="PF01012">
    <property type="entry name" value="ETF"/>
    <property type="match status" value="1"/>
</dbReference>
<dbReference type="EMBL" id="CP121196">
    <property type="protein sequence ID" value="XBH16325.1"/>
    <property type="molecule type" value="Genomic_DNA"/>
</dbReference>
<evidence type="ECO:0000259" key="2">
    <source>
        <dbReference type="Pfam" id="PF01012"/>
    </source>
</evidence>
<keyword evidence="1" id="KW-0813">Transport</keyword>
<evidence type="ECO:0000313" key="3">
    <source>
        <dbReference type="EMBL" id="XBH16325.1"/>
    </source>
</evidence>
<dbReference type="InterPro" id="IPR029035">
    <property type="entry name" value="DHS-like_NAD/FAD-binding_dom"/>
</dbReference>
<protein>
    <recommendedName>
        <fullName evidence="2">Electron transfer flavoprotein alpha/beta-subunit N-terminal domain-containing protein</fullName>
    </recommendedName>
</protein>
<reference evidence="3" key="1">
    <citation type="submission" date="2023-03" db="EMBL/GenBank/DDBJ databases">
        <title>Edaphobacter sp.</title>
        <authorList>
            <person name="Huber K.J."/>
            <person name="Papendorf J."/>
            <person name="Pilke C."/>
            <person name="Bunk B."/>
            <person name="Sproeer C."/>
            <person name="Pester M."/>
        </authorList>
    </citation>
    <scope>NUCLEOTIDE SEQUENCE</scope>
    <source>
        <strain evidence="3">DSM 110680</strain>
    </source>
</reference>
<dbReference type="Gene3D" id="3.40.50.1220">
    <property type="entry name" value="TPP-binding domain"/>
    <property type="match status" value="1"/>
</dbReference>
<sequence length="341" mass="35674">MAETILVLTHADETGSVLTTASLEAVSAGKELAAWLDASLTIGVVAAEASSAARSLAGVGARIFGVSGEAFAQARYASDAAACEALCKAAAATIVLTTGSSRFARVAAGVALRLGGCVDTHVTSIRCENGVEVSRWFYRQRIEAVITRAKRPWILLLDAGTYAPFEGGVEDVKVEQVAVALPAMRTTVIGMRSPELSAQTIRPEAKMLFVAGAGWTKKQSDGQVHAGEAGELILNFLSNTGASLGSSKSLVDQGGDGQPVLPFLTHMNQVGQTGSTPRHAKGLSTCCHGEEPHVVGWRFIGDRRAISLDPNCGWARGKADVVYVADAFKVMARVNELLAGH</sequence>
<dbReference type="RefSeq" id="WP_348261554.1">
    <property type="nucleotide sequence ID" value="NZ_CP121196.1"/>
</dbReference>
<dbReference type="InterPro" id="IPR014729">
    <property type="entry name" value="Rossmann-like_a/b/a_fold"/>
</dbReference>
<dbReference type="InterPro" id="IPR014730">
    <property type="entry name" value="ETF_a/b_N"/>
</dbReference>
<dbReference type="SUPFAM" id="SSF52467">
    <property type="entry name" value="DHS-like NAD/FAD-binding domain"/>
    <property type="match status" value="1"/>
</dbReference>
<gene>
    <name evidence="3" type="ORF">P8935_17335</name>
</gene>
<accession>A0AAU7DGU6</accession>
<dbReference type="Gene3D" id="3.40.50.620">
    <property type="entry name" value="HUPs"/>
    <property type="match status" value="1"/>
</dbReference>
<dbReference type="SUPFAM" id="SSF52402">
    <property type="entry name" value="Adenine nucleotide alpha hydrolases-like"/>
    <property type="match status" value="1"/>
</dbReference>
<evidence type="ECO:0000256" key="1">
    <source>
        <dbReference type="ARBA" id="ARBA00022982"/>
    </source>
</evidence>
<proteinExistence type="predicted"/>
<name>A0AAU7DGU6_9BACT</name>
<keyword evidence="1" id="KW-0249">Electron transport</keyword>
<organism evidence="3">
    <name type="scientific">Telmatobacter sp. DSM 110680</name>
    <dbReference type="NCBI Taxonomy" id="3036704"/>
    <lineage>
        <taxon>Bacteria</taxon>
        <taxon>Pseudomonadati</taxon>
        <taxon>Acidobacteriota</taxon>
        <taxon>Terriglobia</taxon>
        <taxon>Terriglobales</taxon>
        <taxon>Acidobacteriaceae</taxon>
        <taxon>Telmatobacter</taxon>
    </lineage>
</organism>
<feature type="domain" description="Electron transfer flavoprotein alpha/beta-subunit N-terminal" evidence="2">
    <location>
        <begin position="8"/>
        <end position="180"/>
    </location>
</feature>